<dbReference type="PANTHER" id="PTHR31438:SF1">
    <property type="entry name" value="LYSINE N-ACYLTRANSFERASE C17G9.06C-RELATED"/>
    <property type="match status" value="1"/>
</dbReference>
<keyword evidence="7" id="KW-1185">Reference proteome</keyword>
<dbReference type="InterPro" id="IPR019432">
    <property type="entry name" value="Acyltransferase_MbtK/IucB-like"/>
</dbReference>
<dbReference type="UniPathway" id="UPA00011"/>
<comment type="pathway">
    <text evidence="2">Siderophore biosynthesis; mycobactin biosynthesis.</text>
</comment>
<dbReference type="SUPFAM" id="SSF55729">
    <property type="entry name" value="Acyl-CoA N-acyltransferases (Nat)"/>
    <property type="match status" value="1"/>
</dbReference>
<dbReference type="Gene3D" id="3.40.630.30">
    <property type="match status" value="1"/>
</dbReference>
<dbReference type="RefSeq" id="WP_090592267.1">
    <property type="nucleotide sequence ID" value="NZ_LT629688.1"/>
</dbReference>
<organism evidence="6 7">
    <name type="scientific">Auraticoccus monumenti</name>
    <dbReference type="NCBI Taxonomy" id="675864"/>
    <lineage>
        <taxon>Bacteria</taxon>
        <taxon>Bacillati</taxon>
        <taxon>Actinomycetota</taxon>
        <taxon>Actinomycetes</taxon>
        <taxon>Propionibacteriales</taxon>
        <taxon>Propionibacteriaceae</taxon>
        <taxon>Auraticoccus</taxon>
    </lineage>
</organism>
<dbReference type="GO" id="GO:0016410">
    <property type="term" value="F:N-acyltransferase activity"/>
    <property type="evidence" value="ECO:0007669"/>
    <property type="project" value="TreeGrafter"/>
</dbReference>
<dbReference type="STRING" id="675864.SAMN04489747_1643"/>
<comment type="function">
    <text evidence="1">Acyltransferase required for the direct transfer of medium- to long-chain fatty acyl moieties from a carrier protein (MbtL) on to the epsilon-amino group of lysine residue in the mycobactin core.</text>
</comment>
<dbReference type="Pfam" id="PF13523">
    <property type="entry name" value="Acetyltransf_8"/>
    <property type="match status" value="1"/>
</dbReference>
<dbReference type="PANTHER" id="PTHR31438">
    <property type="entry name" value="LYSINE N-ACYLTRANSFERASE C17G9.06C-RELATED"/>
    <property type="match status" value="1"/>
</dbReference>
<name>A0A1G6X9R6_9ACTN</name>
<sequence>MSAVPTWSTTDRVLGEVEVSVLRVQGGSPDLVRVHAWVSEERARFWGMVGRSLEEVTRIYRFLDGLETHHAWMVRVGGRAAALLQTYQPEHDPVGDCYPVQEGDLGLHLLLGPAEDAPGAGFTGRLGAALAPWFFADPGVQRLVVEPDARNEKAVARLRRSGFELGPEIELPTKRAVLAFLTRGRFEALQQLAAHGAPTPA</sequence>
<keyword evidence="6" id="KW-0808">Transferase</keyword>
<dbReference type="AlphaFoldDB" id="A0A1G6X9R6"/>
<evidence type="ECO:0000256" key="1">
    <source>
        <dbReference type="ARBA" id="ARBA00003818"/>
    </source>
</evidence>
<evidence type="ECO:0000259" key="5">
    <source>
        <dbReference type="SMART" id="SM01006"/>
    </source>
</evidence>
<evidence type="ECO:0000256" key="4">
    <source>
        <dbReference type="ARBA" id="ARBA00031122"/>
    </source>
</evidence>
<evidence type="ECO:0000256" key="3">
    <source>
        <dbReference type="ARBA" id="ARBA00020586"/>
    </source>
</evidence>
<evidence type="ECO:0000313" key="7">
    <source>
        <dbReference type="Proteomes" id="UP000198546"/>
    </source>
</evidence>
<dbReference type="OrthoDB" id="5177616at2"/>
<reference evidence="6 7" key="1">
    <citation type="submission" date="2016-10" db="EMBL/GenBank/DDBJ databases">
        <authorList>
            <person name="de Groot N.N."/>
        </authorList>
    </citation>
    <scope>NUCLEOTIDE SEQUENCE [LARGE SCALE GENOMIC DNA]</scope>
    <source>
        <strain evidence="6 7">MON 2.2</strain>
    </source>
</reference>
<evidence type="ECO:0000313" key="6">
    <source>
        <dbReference type="EMBL" id="SDD74583.1"/>
    </source>
</evidence>
<dbReference type="GO" id="GO:0019290">
    <property type="term" value="P:siderophore biosynthetic process"/>
    <property type="evidence" value="ECO:0007669"/>
    <property type="project" value="InterPro"/>
</dbReference>
<dbReference type="Proteomes" id="UP000198546">
    <property type="component" value="Chromosome i"/>
</dbReference>
<dbReference type="SMART" id="SM01006">
    <property type="entry name" value="AlcB"/>
    <property type="match status" value="1"/>
</dbReference>
<evidence type="ECO:0000256" key="2">
    <source>
        <dbReference type="ARBA" id="ARBA00005102"/>
    </source>
</evidence>
<feature type="domain" description="Acyltransferase MbtK/IucB-like conserved" evidence="5">
    <location>
        <begin position="20"/>
        <end position="71"/>
    </location>
</feature>
<protein>
    <recommendedName>
        <fullName evidence="3">Lysine N-acyltransferase MbtK</fullName>
    </recommendedName>
    <alternativeName>
        <fullName evidence="4">Mycobactin synthase protein K</fullName>
    </alternativeName>
</protein>
<accession>A0A1G6X9R6</accession>
<dbReference type="EMBL" id="LT629688">
    <property type="protein sequence ID" value="SDD74583.1"/>
    <property type="molecule type" value="Genomic_DNA"/>
</dbReference>
<proteinExistence type="predicted"/>
<gene>
    <name evidence="6" type="ORF">SAMN04489747_1643</name>
</gene>
<dbReference type="InterPro" id="IPR016181">
    <property type="entry name" value="Acyl_CoA_acyltransferase"/>
</dbReference>